<dbReference type="Pfam" id="PF25279">
    <property type="entry name" value="Beta_prop_At2g24240"/>
    <property type="match status" value="1"/>
</dbReference>
<evidence type="ECO:0000313" key="3">
    <source>
        <dbReference type="EMBL" id="KMZ62888.1"/>
    </source>
</evidence>
<dbReference type="InterPro" id="IPR045068">
    <property type="entry name" value="BACURD1-3"/>
</dbReference>
<dbReference type="CDD" id="cd18316">
    <property type="entry name" value="BTB_POZ_KCTD-like"/>
    <property type="match status" value="1"/>
</dbReference>
<accession>A0A0K9P1M3</accession>
<dbReference type="PANTHER" id="PTHR11145">
    <property type="entry name" value="BTB/POZ DOMAIN-CONTAINING ADAPTER FOR CUL3-MEDIATED RHOA DEGRADATION PROTEIN FAMILY MEMBER"/>
    <property type="match status" value="1"/>
</dbReference>
<dbReference type="GO" id="GO:0051260">
    <property type="term" value="P:protein homooligomerization"/>
    <property type="evidence" value="ECO:0007669"/>
    <property type="project" value="InterPro"/>
</dbReference>
<dbReference type="AlphaFoldDB" id="A0A0K9P1M3"/>
<proteinExistence type="predicted"/>
<dbReference type="Gene3D" id="3.30.710.10">
    <property type="entry name" value="Potassium Channel Kv1.1, Chain A"/>
    <property type="match status" value="1"/>
</dbReference>
<dbReference type="InterPro" id="IPR011044">
    <property type="entry name" value="Quino_amine_DH_bsu"/>
</dbReference>
<dbReference type="Pfam" id="PF02214">
    <property type="entry name" value="BTB_2"/>
    <property type="match status" value="1"/>
</dbReference>
<dbReference type="SUPFAM" id="SSF50969">
    <property type="entry name" value="YVTN repeat-like/Quinoprotein amine dehydrogenase"/>
    <property type="match status" value="1"/>
</dbReference>
<evidence type="ECO:0000259" key="2">
    <source>
        <dbReference type="SMART" id="SM00225"/>
    </source>
</evidence>
<evidence type="ECO:0000313" key="4">
    <source>
        <dbReference type="Proteomes" id="UP000036987"/>
    </source>
</evidence>
<gene>
    <name evidence="3" type="ORF">ZOSMA_43G00700</name>
</gene>
<dbReference type="EMBL" id="LFYR01001305">
    <property type="protein sequence ID" value="KMZ62888.1"/>
    <property type="molecule type" value="Genomic_DNA"/>
</dbReference>
<dbReference type="SUPFAM" id="SSF54695">
    <property type="entry name" value="POZ domain"/>
    <property type="match status" value="1"/>
</dbReference>
<dbReference type="SMART" id="SM00225">
    <property type="entry name" value="BTB"/>
    <property type="match status" value="1"/>
</dbReference>
<dbReference type="Proteomes" id="UP000036987">
    <property type="component" value="Unassembled WGS sequence"/>
</dbReference>
<dbReference type="InterPro" id="IPR011333">
    <property type="entry name" value="SKP1/BTB/POZ_sf"/>
</dbReference>
<protein>
    <submittedName>
        <fullName evidence="3">BTB/POZ domain-containing protein</fullName>
    </submittedName>
</protein>
<name>A0A0K9P1M3_ZOSMR</name>
<comment type="caution">
    <text evidence="3">The sequence shown here is derived from an EMBL/GenBank/DDBJ whole genome shotgun (WGS) entry which is preliminary data.</text>
</comment>
<dbReference type="InterPro" id="IPR003131">
    <property type="entry name" value="T1-type_BTB"/>
</dbReference>
<sequence>MAESSTNNIIITLNVGGQLFQTTPQTLALAGSNSLLYTFSASTTTVFIDRDPDLFSILLSFLRTSRLPSKSLRFDLLDIIAEAEFYGIDPRSITGVSDSSRFDGFDLQKSKILPLNGRDSPSAISTTTASESVYVAHGNKITYFDWSLRRKSTLLTCFPEIDSLLGVSDSLVAAGATDFAGLRVFNVGKREVKATLTWKSNPLPGVGGNSTVQAIGSSPNHLFGSFESSRRNSNAIVAFDHTTLQPAVEFSRADEIYSSTATTANDLYSAIPSTKLQWLASSNVLMASGSHGGPSGLVGNIKLWDIRSTNGGPIWHLKERDDCFSDVTVSDTLSTIFKVGINSGDVFMIDMRRLTNGGSKQDGTQWARIGEVWRSTGASGKGREGSGCKMESYGNQVFCVKGENVEIWSEVAIASTVRDSGLAIEYGMVDGRVMRRNVMGKIKDGGCGRITKIGFGGNRMFLTRKDQQFVEVWESHVVLKL</sequence>
<reference evidence="4" key="1">
    <citation type="journal article" date="2016" name="Nature">
        <title>The genome of the seagrass Zostera marina reveals angiosperm adaptation to the sea.</title>
        <authorList>
            <person name="Olsen J.L."/>
            <person name="Rouze P."/>
            <person name="Verhelst B."/>
            <person name="Lin Y.-C."/>
            <person name="Bayer T."/>
            <person name="Collen J."/>
            <person name="Dattolo E."/>
            <person name="De Paoli E."/>
            <person name="Dittami S."/>
            <person name="Maumus F."/>
            <person name="Michel G."/>
            <person name="Kersting A."/>
            <person name="Lauritano C."/>
            <person name="Lohaus R."/>
            <person name="Toepel M."/>
            <person name="Tonon T."/>
            <person name="Vanneste K."/>
            <person name="Amirebrahimi M."/>
            <person name="Brakel J."/>
            <person name="Bostroem C."/>
            <person name="Chovatia M."/>
            <person name="Grimwood J."/>
            <person name="Jenkins J.W."/>
            <person name="Jueterbock A."/>
            <person name="Mraz A."/>
            <person name="Stam W.T."/>
            <person name="Tice H."/>
            <person name="Bornberg-Bauer E."/>
            <person name="Green P.J."/>
            <person name="Pearson G.A."/>
            <person name="Procaccini G."/>
            <person name="Duarte C.M."/>
            <person name="Schmutz J."/>
            <person name="Reusch T.B.H."/>
            <person name="Van de Peer Y."/>
        </authorList>
    </citation>
    <scope>NUCLEOTIDE SEQUENCE [LARGE SCALE GENOMIC DNA]</scope>
    <source>
        <strain evidence="4">cv. Finnish</strain>
    </source>
</reference>
<dbReference type="InterPro" id="IPR000210">
    <property type="entry name" value="BTB/POZ_dom"/>
</dbReference>
<comment type="pathway">
    <text evidence="1">Protein modification; protein ubiquitination.</text>
</comment>
<evidence type="ECO:0000256" key="1">
    <source>
        <dbReference type="ARBA" id="ARBA00004906"/>
    </source>
</evidence>
<dbReference type="OMA" id="MVWEIKE"/>
<dbReference type="PANTHER" id="PTHR11145:SF23">
    <property type="entry name" value="PROTEIN BINDING PROTEIN"/>
    <property type="match status" value="1"/>
</dbReference>
<organism evidence="3 4">
    <name type="scientific">Zostera marina</name>
    <name type="common">Eelgrass</name>
    <dbReference type="NCBI Taxonomy" id="29655"/>
    <lineage>
        <taxon>Eukaryota</taxon>
        <taxon>Viridiplantae</taxon>
        <taxon>Streptophyta</taxon>
        <taxon>Embryophyta</taxon>
        <taxon>Tracheophyta</taxon>
        <taxon>Spermatophyta</taxon>
        <taxon>Magnoliopsida</taxon>
        <taxon>Liliopsida</taxon>
        <taxon>Zosteraceae</taxon>
        <taxon>Zostera</taxon>
    </lineage>
</organism>
<dbReference type="InterPro" id="IPR057441">
    <property type="entry name" value="Beta_prop_At2g24240"/>
</dbReference>
<keyword evidence="4" id="KW-1185">Reference proteome</keyword>
<dbReference type="OrthoDB" id="6077599at2759"/>
<feature type="domain" description="BTB" evidence="2">
    <location>
        <begin position="9"/>
        <end position="104"/>
    </location>
</feature>